<dbReference type="AlphaFoldDB" id="A0A2N9EQT9"/>
<accession>A0A2N9EQT9</accession>
<feature type="region of interest" description="Disordered" evidence="1">
    <location>
        <begin position="1"/>
        <end position="42"/>
    </location>
</feature>
<organism evidence="2">
    <name type="scientific">Fagus sylvatica</name>
    <name type="common">Beechnut</name>
    <dbReference type="NCBI Taxonomy" id="28930"/>
    <lineage>
        <taxon>Eukaryota</taxon>
        <taxon>Viridiplantae</taxon>
        <taxon>Streptophyta</taxon>
        <taxon>Embryophyta</taxon>
        <taxon>Tracheophyta</taxon>
        <taxon>Spermatophyta</taxon>
        <taxon>Magnoliopsida</taxon>
        <taxon>eudicotyledons</taxon>
        <taxon>Gunneridae</taxon>
        <taxon>Pentapetalae</taxon>
        <taxon>rosids</taxon>
        <taxon>fabids</taxon>
        <taxon>Fagales</taxon>
        <taxon>Fagaceae</taxon>
        <taxon>Fagus</taxon>
    </lineage>
</organism>
<feature type="compositionally biased region" description="Low complexity" evidence="1">
    <location>
        <begin position="147"/>
        <end position="164"/>
    </location>
</feature>
<reference evidence="2" key="1">
    <citation type="submission" date="2018-02" db="EMBL/GenBank/DDBJ databases">
        <authorList>
            <person name="Cohen D.B."/>
            <person name="Kent A.D."/>
        </authorList>
    </citation>
    <scope>NUCLEOTIDE SEQUENCE</scope>
</reference>
<proteinExistence type="predicted"/>
<name>A0A2N9EQT9_FAGSY</name>
<dbReference type="SUPFAM" id="SSF56219">
    <property type="entry name" value="DNase I-like"/>
    <property type="match status" value="1"/>
</dbReference>
<dbReference type="EMBL" id="OIVN01000255">
    <property type="protein sequence ID" value="SPC77143.1"/>
    <property type="molecule type" value="Genomic_DNA"/>
</dbReference>
<feature type="compositionally biased region" description="Basic and acidic residues" evidence="1">
    <location>
        <begin position="7"/>
        <end position="42"/>
    </location>
</feature>
<sequence>MECEFSEVDKISREEEEELKRSTKKIKENLPFDLDKTPNDLSDLKEDVDEAVDDIQEVVDGHRKDNCPYTIQEPILTPVDDVVVLEPEEVKEVVRNTSDESMPLGNISQKKNHGCPSSDARPHKSHTNGNTRVVRPGAHDSLEVHISNNKGKPSSGSPPLLQSSVANLGKPLVGVPDRPTSSKNGELSSVKDASINFNGTNLNSEEADPSVLPEFSFQSPGVPKGDEHGNHGAYCDLDERRKSHQENSELVDVSVLAATEQEIHAVIKVLSSNFSWLLYSIYASPHFLERKVLWNNLSQVATLHNLPWFLVGDFNEVLSSEDKFGGLPVRLGRSQLFNNCLNDCGMIDLGFHRPRFTWSNLREVRYLIQGRLDRGFANAAWKEAYLEAFVHHLTRTHSDHCPVLVCLDKPPSLRLPRPFIFQPVWLSYLTFNEVVTNSWDIVLPLESNVIGFIEAVMKWNRDVFGNIFWKKKNLIARLRGIQSSLANNLNAFLVNLEKTLRNTAVFHASTLVRRKHNRILSIKDSMGNWILLESEIAALVRHGFMEFFCTSMTSAPRSVWSVNNWKACISVDDSLALSNPSSPKEVKAAL</sequence>
<evidence type="ECO:0008006" key="3">
    <source>
        <dbReference type="Google" id="ProtNLM"/>
    </source>
</evidence>
<dbReference type="Gene3D" id="3.60.10.10">
    <property type="entry name" value="Endonuclease/exonuclease/phosphatase"/>
    <property type="match status" value="1"/>
</dbReference>
<dbReference type="PANTHER" id="PTHR33710">
    <property type="entry name" value="BNAC02G09200D PROTEIN"/>
    <property type="match status" value="1"/>
</dbReference>
<dbReference type="InterPro" id="IPR036691">
    <property type="entry name" value="Endo/exonu/phosph_ase_sf"/>
</dbReference>
<evidence type="ECO:0000313" key="2">
    <source>
        <dbReference type="EMBL" id="SPC77143.1"/>
    </source>
</evidence>
<feature type="region of interest" description="Disordered" evidence="1">
    <location>
        <begin position="94"/>
        <end position="164"/>
    </location>
</feature>
<gene>
    <name evidence="2" type="ORF">FSB_LOCUS5025</name>
</gene>
<protein>
    <recommendedName>
        <fullName evidence="3">Endonuclease/exonuclease/phosphatase domain-containing protein</fullName>
    </recommendedName>
</protein>
<evidence type="ECO:0000256" key="1">
    <source>
        <dbReference type="SAM" id="MobiDB-lite"/>
    </source>
</evidence>
<dbReference type="PANTHER" id="PTHR33710:SF77">
    <property type="entry name" value="DNASE I-LIKE SUPERFAMILY PROTEIN"/>
    <property type="match status" value="1"/>
</dbReference>